<dbReference type="EMBL" id="CP136898">
    <property type="protein sequence ID" value="WOL20121.1"/>
    <property type="molecule type" value="Genomic_DNA"/>
</dbReference>
<keyword evidence="1" id="KW-1133">Transmembrane helix</keyword>
<sequence>MARGDNPTLPSWLFSSVHNGNTNTILHLASEKCHTKEGDAVQMQDKIKWFEEVKDMIPKELVYSRNKDEKTAQEVFTKSHKGMLEKCKEQLMEMGKTCSGSLQDLLPRLRHWVVVRRHVTSALPVPRRLPQKEQQFRRAIPTKYLFACLSFAIVLVTFLVSFACNMFLQIYGGQKRDEGSSRKFCFSNLASWRPQRETRVEIAELRLL</sequence>
<protein>
    <submittedName>
        <fullName evidence="2">Uncharacterized protein</fullName>
    </submittedName>
</protein>
<name>A0AAQ3QP68_9LILI</name>
<evidence type="ECO:0000313" key="3">
    <source>
        <dbReference type="Proteomes" id="UP001327560"/>
    </source>
</evidence>
<keyword evidence="3" id="KW-1185">Reference proteome</keyword>
<organism evidence="2 3">
    <name type="scientific">Canna indica</name>
    <name type="common">Indian-shot</name>
    <dbReference type="NCBI Taxonomy" id="4628"/>
    <lineage>
        <taxon>Eukaryota</taxon>
        <taxon>Viridiplantae</taxon>
        <taxon>Streptophyta</taxon>
        <taxon>Embryophyta</taxon>
        <taxon>Tracheophyta</taxon>
        <taxon>Spermatophyta</taxon>
        <taxon>Magnoliopsida</taxon>
        <taxon>Liliopsida</taxon>
        <taxon>Zingiberales</taxon>
        <taxon>Cannaceae</taxon>
        <taxon>Canna</taxon>
    </lineage>
</organism>
<keyword evidence="1" id="KW-0812">Transmembrane</keyword>
<gene>
    <name evidence="2" type="ORF">Cni_G28923</name>
</gene>
<accession>A0AAQ3QP68</accession>
<dbReference type="GO" id="GO:0016020">
    <property type="term" value="C:membrane"/>
    <property type="evidence" value="ECO:0007669"/>
    <property type="project" value="TreeGrafter"/>
</dbReference>
<dbReference type="PANTHER" id="PTHR24177:SF463">
    <property type="entry name" value="OS09G0331600 PROTEIN"/>
    <property type="match status" value="1"/>
</dbReference>
<feature type="transmembrane region" description="Helical" evidence="1">
    <location>
        <begin position="144"/>
        <end position="168"/>
    </location>
</feature>
<reference evidence="2 3" key="1">
    <citation type="submission" date="2023-10" db="EMBL/GenBank/DDBJ databases">
        <title>Chromosome-scale genome assembly provides insights into flower coloration mechanisms of Canna indica.</title>
        <authorList>
            <person name="Li C."/>
        </authorList>
    </citation>
    <scope>NUCLEOTIDE SEQUENCE [LARGE SCALE GENOMIC DNA]</scope>
    <source>
        <tissue evidence="2">Flower</tissue>
    </source>
</reference>
<dbReference type="AlphaFoldDB" id="A0AAQ3QP68"/>
<evidence type="ECO:0000313" key="2">
    <source>
        <dbReference type="EMBL" id="WOL20121.1"/>
    </source>
</evidence>
<evidence type="ECO:0000256" key="1">
    <source>
        <dbReference type="SAM" id="Phobius"/>
    </source>
</evidence>
<keyword evidence="1" id="KW-0472">Membrane</keyword>
<dbReference type="PANTHER" id="PTHR24177">
    <property type="entry name" value="CASKIN"/>
    <property type="match status" value="1"/>
</dbReference>
<proteinExistence type="predicted"/>
<dbReference type="Proteomes" id="UP001327560">
    <property type="component" value="Chromosome 9"/>
</dbReference>